<reference evidence="3" key="1">
    <citation type="submission" date="2015-12" db="EMBL/GenBank/DDBJ databases">
        <title>Complete genome sequence of Lutibacter profundus strain LP1.</title>
        <authorList>
            <person name="Wissuwa J."/>
            <person name="Le Moine Bauer S."/>
            <person name="Stokke R."/>
            <person name="Dahle H."/>
            <person name="Steen I.H."/>
        </authorList>
    </citation>
    <scope>NUCLEOTIDE SEQUENCE [LARGE SCALE GENOMIC DNA]</scope>
    <source>
        <strain evidence="3">LP1</strain>
    </source>
</reference>
<keyword evidence="1" id="KW-0472">Membrane</keyword>
<reference evidence="2 3" key="2">
    <citation type="journal article" date="2016" name="Int. J. Syst. Evol. Microbiol.">
        <title>Lutibacter profundi sp. nov., isolated from a deep-sea hydrothermal system on the Arctic Mid-Ocean Ridge and emended description of the genus Lutibacter.</title>
        <authorList>
            <person name="Le Moine Bauer S."/>
            <person name="Roalkvam I."/>
            <person name="Steen I.H."/>
            <person name="Dahle H."/>
        </authorList>
    </citation>
    <scope>NUCLEOTIDE SEQUENCE [LARGE SCALE GENOMIC DNA]</scope>
    <source>
        <strain evidence="2 3">LP1</strain>
    </source>
</reference>
<sequence>MKYLLAFLLVLILGILGYGFYLKSIGNTNSELVIGLSVTAIAFIYMPLFIYHRYKNKKISDFTFEKFKKDLENRSK</sequence>
<dbReference type="EMBL" id="CP013355">
    <property type="protein sequence ID" value="AMC11193.1"/>
    <property type="molecule type" value="Genomic_DNA"/>
</dbReference>
<evidence type="ECO:0000313" key="3">
    <source>
        <dbReference type="Proteomes" id="UP000059672"/>
    </source>
</evidence>
<dbReference type="STRING" id="1622118.Lupro_07960"/>
<organism evidence="2 3">
    <name type="scientific">Lutibacter profundi</name>
    <dbReference type="NCBI Taxonomy" id="1622118"/>
    <lineage>
        <taxon>Bacteria</taxon>
        <taxon>Pseudomonadati</taxon>
        <taxon>Bacteroidota</taxon>
        <taxon>Flavobacteriia</taxon>
        <taxon>Flavobacteriales</taxon>
        <taxon>Flavobacteriaceae</taxon>
        <taxon>Lutibacter</taxon>
    </lineage>
</organism>
<dbReference type="RefSeq" id="WP_068208422.1">
    <property type="nucleotide sequence ID" value="NZ_CP013355.1"/>
</dbReference>
<dbReference type="PATRIC" id="fig|1622118.3.peg.1646"/>
<evidence type="ECO:0000313" key="2">
    <source>
        <dbReference type="EMBL" id="AMC11193.1"/>
    </source>
</evidence>
<keyword evidence="1" id="KW-0812">Transmembrane</keyword>
<dbReference type="Proteomes" id="UP000059672">
    <property type="component" value="Chromosome"/>
</dbReference>
<keyword evidence="3" id="KW-1185">Reference proteome</keyword>
<dbReference type="AlphaFoldDB" id="A0A0X8G706"/>
<protein>
    <recommendedName>
        <fullName evidence="4">Isoleucyl-tRNA synthetase</fullName>
    </recommendedName>
</protein>
<feature type="transmembrane region" description="Helical" evidence="1">
    <location>
        <begin position="33"/>
        <end position="51"/>
    </location>
</feature>
<dbReference type="KEGG" id="lut:Lupro_07960"/>
<evidence type="ECO:0008006" key="4">
    <source>
        <dbReference type="Google" id="ProtNLM"/>
    </source>
</evidence>
<dbReference type="OrthoDB" id="1145018at2"/>
<evidence type="ECO:0000256" key="1">
    <source>
        <dbReference type="SAM" id="Phobius"/>
    </source>
</evidence>
<name>A0A0X8G706_9FLAO</name>
<proteinExistence type="predicted"/>
<gene>
    <name evidence="2" type="ORF">Lupro_07960</name>
</gene>
<accession>A0A0X8G706</accession>
<keyword evidence="1" id="KW-1133">Transmembrane helix</keyword>